<evidence type="ECO:0000256" key="1">
    <source>
        <dbReference type="ARBA" id="ARBA00023224"/>
    </source>
</evidence>
<evidence type="ECO:0000259" key="6">
    <source>
        <dbReference type="PROSITE" id="PS50111"/>
    </source>
</evidence>
<dbReference type="EMBL" id="DRNB01000111">
    <property type="protein sequence ID" value="HHJ63846.1"/>
    <property type="molecule type" value="Genomic_DNA"/>
</dbReference>
<dbReference type="InterPro" id="IPR004089">
    <property type="entry name" value="MCPsignal_dom"/>
</dbReference>
<feature type="transmembrane region" description="Helical" evidence="5">
    <location>
        <begin position="6"/>
        <end position="26"/>
    </location>
</feature>
<feature type="domain" description="Methyl-accepting transducer" evidence="6">
    <location>
        <begin position="231"/>
        <end position="467"/>
    </location>
</feature>
<comment type="caution">
    <text evidence="8">The sequence shown here is derived from an EMBL/GenBank/DDBJ whole genome shotgun (WGS) entry which is preliminary data.</text>
</comment>
<dbReference type="PRINTS" id="PR00260">
    <property type="entry name" value="CHEMTRNSDUCR"/>
</dbReference>
<feature type="domain" description="HAMP" evidence="7">
    <location>
        <begin position="175"/>
        <end position="226"/>
    </location>
</feature>
<proteinExistence type="inferred from homology"/>
<protein>
    <submittedName>
        <fullName evidence="8">Methyl-accepting chemotaxis protein</fullName>
    </submittedName>
</protein>
<dbReference type="AlphaFoldDB" id="A0A7C5L6P3"/>
<comment type="similarity">
    <text evidence="2">Belongs to the methyl-accepting chemotaxis (MCP) protein family.</text>
</comment>
<evidence type="ECO:0000256" key="3">
    <source>
        <dbReference type="PROSITE-ProRule" id="PRU00284"/>
    </source>
</evidence>
<feature type="transmembrane region" description="Helical" evidence="5">
    <location>
        <begin position="152"/>
        <end position="174"/>
    </location>
</feature>
<dbReference type="GO" id="GO:0007165">
    <property type="term" value="P:signal transduction"/>
    <property type="evidence" value="ECO:0007669"/>
    <property type="project" value="UniProtKB-KW"/>
</dbReference>
<evidence type="ECO:0000313" key="8">
    <source>
        <dbReference type="EMBL" id="HHJ63846.1"/>
    </source>
</evidence>
<keyword evidence="4" id="KW-0175">Coiled coil</keyword>
<keyword evidence="5" id="KW-1133">Transmembrane helix</keyword>
<reference evidence="8" key="1">
    <citation type="journal article" date="2020" name="mSystems">
        <title>Genome- and Community-Level Interaction Insights into Carbon Utilization and Element Cycling Functions of Hydrothermarchaeota in Hydrothermal Sediment.</title>
        <authorList>
            <person name="Zhou Z."/>
            <person name="Liu Y."/>
            <person name="Xu W."/>
            <person name="Pan J."/>
            <person name="Luo Z.H."/>
            <person name="Li M."/>
        </authorList>
    </citation>
    <scope>NUCLEOTIDE SEQUENCE [LARGE SCALE GENOMIC DNA]</scope>
    <source>
        <strain evidence="8">HyVt-501</strain>
    </source>
</reference>
<dbReference type="Proteomes" id="UP000885792">
    <property type="component" value="Unassembled WGS sequence"/>
</dbReference>
<dbReference type="PROSITE" id="PS50111">
    <property type="entry name" value="CHEMOTAXIS_TRANSDUC_2"/>
    <property type="match status" value="1"/>
</dbReference>
<accession>A0A7C5L6P3</accession>
<dbReference type="PROSITE" id="PS50885">
    <property type="entry name" value="HAMP"/>
    <property type="match status" value="1"/>
</dbReference>
<dbReference type="GO" id="GO:0006935">
    <property type="term" value="P:chemotaxis"/>
    <property type="evidence" value="ECO:0007669"/>
    <property type="project" value="InterPro"/>
</dbReference>
<name>A0A7C5L6P3_AQUAO</name>
<dbReference type="Pfam" id="PF00672">
    <property type="entry name" value="HAMP"/>
    <property type="match status" value="1"/>
</dbReference>
<dbReference type="InterPro" id="IPR003660">
    <property type="entry name" value="HAMP_dom"/>
</dbReference>
<evidence type="ECO:0000256" key="5">
    <source>
        <dbReference type="SAM" id="Phobius"/>
    </source>
</evidence>
<dbReference type="Pfam" id="PF00015">
    <property type="entry name" value="MCPsignal"/>
    <property type="match status" value="1"/>
</dbReference>
<dbReference type="GO" id="GO:0016020">
    <property type="term" value="C:membrane"/>
    <property type="evidence" value="ECO:0007669"/>
    <property type="project" value="InterPro"/>
</dbReference>
<sequence>MKLSQKINITLFFAIITPLIVPVFLLFKNMNEFQERSLVNLLSSISSGLVASITFESRDGAEAYLHDTVDNVPEAKYAVVFTTDGKPFAKWGEGAVEIPGEWVHTVLRGENFVTAKGDDLIIGVPVYDTSEGKEILGAFFLTAAKRSIAGEVVILLLTVGLISATIFGITTTILRKVSRRIDLIVQEISKSSEGEIAKVPFQSDDEIGQIASSWNELVNKLREVVRQIADHSGSVEEISTKVSSGSAELSQSVDHQIANLSEIARATERFAETLKGISENMGQVSTLARESFEVAKAGADSSGSIEETVKKFSLTMREVTDTFSELSSRVAKINQIADTVREIAEKTNLLSLNASIEAARAGEAGRGFAVVAQEVGDLAAKTAEELAKIEETTRSVLSAVDKVRVNIERVKEDFRKMEEQSRVMRADFAKILEKSEDTSKTASEVSQEVSEHLKTMEEISGRVGFITQANEQIGAMAFDLAKIAEEMKLVADRLYETVRFFKIREE</sequence>
<dbReference type="Gene3D" id="1.10.287.950">
    <property type="entry name" value="Methyl-accepting chemotaxis protein"/>
    <property type="match status" value="1"/>
</dbReference>
<keyword evidence="5" id="KW-0812">Transmembrane</keyword>
<evidence type="ECO:0000256" key="2">
    <source>
        <dbReference type="ARBA" id="ARBA00029447"/>
    </source>
</evidence>
<dbReference type="PANTHER" id="PTHR32089:SF112">
    <property type="entry name" value="LYSOZYME-LIKE PROTEIN-RELATED"/>
    <property type="match status" value="1"/>
</dbReference>
<dbReference type="InterPro" id="IPR004090">
    <property type="entry name" value="Chemotax_Me-accpt_rcpt"/>
</dbReference>
<keyword evidence="1 3" id="KW-0807">Transducer</keyword>
<gene>
    <name evidence="8" type="ORF">ENJ61_02965</name>
</gene>
<feature type="coiled-coil region" evidence="4">
    <location>
        <begin position="400"/>
        <end position="427"/>
    </location>
</feature>
<dbReference type="SMART" id="SM00283">
    <property type="entry name" value="MA"/>
    <property type="match status" value="1"/>
</dbReference>
<keyword evidence="5" id="KW-0472">Membrane</keyword>
<evidence type="ECO:0000256" key="4">
    <source>
        <dbReference type="SAM" id="Coils"/>
    </source>
</evidence>
<dbReference type="PANTHER" id="PTHR32089">
    <property type="entry name" value="METHYL-ACCEPTING CHEMOTAXIS PROTEIN MCPB"/>
    <property type="match status" value="1"/>
</dbReference>
<dbReference type="SUPFAM" id="SSF58104">
    <property type="entry name" value="Methyl-accepting chemotaxis protein (MCP) signaling domain"/>
    <property type="match status" value="1"/>
</dbReference>
<evidence type="ECO:0000259" key="7">
    <source>
        <dbReference type="PROSITE" id="PS50885"/>
    </source>
</evidence>
<organism evidence="8">
    <name type="scientific">Aquifex aeolicus</name>
    <dbReference type="NCBI Taxonomy" id="63363"/>
    <lineage>
        <taxon>Bacteria</taxon>
        <taxon>Pseudomonadati</taxon>
        <taxon>Aquificota</taxon>
        <taxon>Aquificia</taxon>
        <taxon>Aquificales</taxon>
        <taxon>Aquificaceae</taxon>
        <taxon>Aquifex</taxon>
    </lineage>
</organism>
<dbReference type="GO" id="GO:0004888">
    <property type="term" value="F:transmembrane signaling receptor activity"/>
    <property type="evidence" value="ECO:0007669"/>
    <property type="project" value="InterPro"/>
</dbReference>